<feature type="domain" description="SusD-like N-terminal" evidence="7">
    <location>
        <begin position="137"/>
        <end position="271"/>
    </location>
</feature>
<keyword evidence="3" id="KW-0732">Signal</keyword>
<dbReference type="SUPFAM" id="SSF48452">
    <property type="entry name" value="TPR-like"/>
    <property type="match status" value="1"/>
</dbReference>
<name>A0A363NZI0_9SPHI</name>
<dbReference type="Pfam" id="PF07980">
    <property type="entry name" value="SusD_RagB"/>
    <property type="match status" value="1"/>
</dbReference>
<protein>
    <recommendedName>
        <fullName evidence="10">RagB/SusD family nutrient uptake outer membrane protein</fullName>
    </recommendedName>
</protein>
<feature type="domain" description="RagB/SusD" evidence="6">
    <location>
        <begin position="413"/>
        <end position="532"/>
    </location>
</feature>
<evidence type="ECO:0000256" key="4">
    <source>
        <dbReference type="ARBA" id="ARBA00023136"/>
    </source>
</evidence>
<comment type="similarity">
    <text evidence="2">Belongs to the SusD family.</text>
</comment>
<dbReference type="EMBL" id="QCXX01000001">
    <property type="protein sequence ID" value="PUV26225.1"/>
    <property type="molecule type" value="Genomic_DNA"/>
</dbReference>
<comment type="subcellular location">
    <subcellularLocation>
        <location evidence="1">Cell outer membrane</location>
    </subcellularLocation>
</comment>
<dbReference type="Pfam" id="PF14322">
    <property type="entry name" value="SusD-like_3"/>
    <property type="match status" value="1"/>
</dbReference>
<keyword evidence="5" id="KW-0998">Cell outer membrane</keyword>
<dbReference type="OrthoDB" id="9773740at2"/>
<dbReference type="InterPro" id="IPR012944">
    <property type="entry name" value="SusD_RagB_dom"/>
</dbReference>
<evidence type="ECO:0000313" key="9">
    <source>
        <dbReference type="Proteomes" id="UP000250831"/>
    </source>
</evidence>
<dbReference type="InterPro" id="IPR033985">
    <property type="entry name" value="SusD-like_N"/>
</dbReference>
<keyword evidence="9" id="KW-1185">Reference proteome</keyword>
<evidence type="ECO:0000259" key="7">
    <source>
        <dbReference type="Pfam" id="PF14322"/>
    </source>
</evidence>
<reference evidence="8 9" key="1">
    <citation type="submission" date="2018-04" db="EMBL/GenBank/DDBJ databases">
        <title>Sphingobacterium sp. M46 Genome.</title>
        <authorList>
            <person name="Cheng J."/>
            <person name="Li Y."/>
        </authorList>
    </citation>
    <scope>NUCLEOTIDE SEQUENCE [LARGE SCALE GENOMIC DNA]</scope>
    <source>
        <strain evidence="8 9">M46</strain>
    </source>
</reference>
<dbReference type="InterPro" id="IPR011990">
    <property type="entry name" value="TPR-like_helical_dom_sf"/>
</dbReference>
<evidence type="ECO:0000256" key="3">
    <source>
        <dbReference type="ARBA" id="ARBA00022729"/>
    </source>
</evidence>
<evidence type="ECO:0000313" key="8">
    <source>
        <dbReference type="EMBL" id="PUV26225.1"/>
    </source>
</evidence>
<keyword evidence="4" id="KW-0472">Membrane</keyword>
<evidence type="ECO:0008006" key="10">
    <source>
        <dbReference type="Google" id="ProtNLM"/>
    </source>
</evidence>
<sequence length="567" mass="65275">MVNMRAMVIQSPESSRLVWSYNFNQRIMKTLFIINYWKLVLLLAIGLSCVSCNKFLEEEPRNSTYKEVYWKDPKAGESAIAGNYALLRNALMDGFYGVGNRYYIYGDMTPDIYIGINRDSYSHPEIGKGNWTSNYFAQSYGNWTVFYKTIAMSNIILKEMPLVSNDILILEQTDPEAFRKKIMGQAYFIRAFSYFMLTRIWGDVPLVTEAYDDPINAPHLGRTPRIAVMKQIEEDCRHAIGLLSWGYKTTAERAVTANRGSAYALMAHLYLWRATTADLASNTPIMDDVTRADTTINTLLAQGGYTLADTAKYADVFKGRSSEGIFELNVSENTLEGSSAHIGMKFLNSDYIPTYAATADFFTKPAYLSSHFYKIEEKEDWVWHEDIRQWVWETVQSRGLDTLDVRFKNNFVNYTSDKPVCIKYSNIVFRNPGQQLEPYNSNNLILFRLSDIKLLQAEIALYQNNPGRAITIINASRARYGADPSSLLKPGLTKTEVMKEYIIERGKELYLEGHLFFDMIRTRTYSDHITWLSEARFKQGGFFWPVDPRLFSENRLLVQTAYWRGKI</sequence>
<accession>A0A363NZI0</accession>
<dbReference type="Gene3D" id="1.25.40.390">
    <property type="match status" value="1"/>
</dbReference>
<dbReference type="GO" id="GO:0009279">
    <property type="term" value="C:cell outer membrane"/>
    <property type="evidence" value="ECO:0007669"/>
    <property type="project" value="UniProtKB-SubCell"/>
</dbReference>
<comment type="caution">
    <text evidence="8">The sequence shown here is derived from an EMBL/GenBank/DDBJ whole genome shotgun (WGS) entry which is preliminary data.</text>
</comment>
<dbReference type="Proteomes" id="UP000250831">
    <property type="component" value="Unassembled WGS sequence"/>
</dbReference>
<evidence type="ECO:0000259" key="6">
    <source>
        <dbReference type="Pfam" id="PF07980"/>
    </source>
</evidence>
<gene>
    <name evidence="8" type="ORF">DCO56_04525</name>
</gene>
<evidence type="ECO:0000256" key="2">
    <source>
        <dbReference type="ARBA" id="ARBA00006275"/>
    </source>
</evidence>
<evidence type="ECO:0000256" key="5">
    <source>
        <dbReference type="ARBA" id="ARBA00023237"/>
    </source>
</evidence>
<organism evidence="8 9">
    <name type="scientific">Sphingobacterium athyrii</name>
    <dbReference type="NCBI Taxonomy" id="2152717"/>
    <lineage>
        <taxon>Bacteria</taxon>
        <taxon>Pseudomonadati</taxon>
        <taxon>Bacteroidota</taxon>
        <taxon>Sphingobacteriia</taxon>
        <taxon>Sphingobacteriales</taxon>
        <taxon>Sphingobacteriaceae</taxon>
        <taxon>Sphingobacterium</taxon>
    </lineage>
</organism>
<evidence type="ECO:0000256" key="1">
    <source>
        <dbReference type="ARBA" id="ARBA00004442"/>
    </source>
</evidence>
<proteinExistence type="inferred from homology"/>
<dbReference type="AlphaFoldDB" id="A0A363NZI0"/>